<dbReference type="RefSeq" id="WP_129129984.1">
    <property type="nucleotide sequence ID" value="NZ_SDHW01000001.1"/>
</dbReference>
<feature type="transmembrane region" description="Helical" evidence="6">
    <location>
        <begin position="7"/>
        <end position="29"/>
    </location>
</feature>
<dbReference type="Gene3D" id="3.30.565.10">
    <property type="entry name" value="Histidine kinase-like ATPase, C-terminal domain"/>
    <property type="match status" value="1"/>
</dbReference>
<feature type="transmembrane region" description="Helical" evidence="6">
    <location>
        <begin position="147"/>
        <end position="165"/>
    </location>
</feature>
<dbReference type="Gene3D" id="1.20.5.1930">
    <property type="match status" value="1"/>
</dbReference>
<evidence type="ECO:0000313" key="11">
    <source>
        <dbReference type="Proteomes" id="UP000290204"/>
    </source>
</evidence>
<dbReference type="PROSITE" id="PS50109">
    <property type="entry name" value="HIS_KIN"/>
    <property type="match status" value="1"/>
</dbReference>
<evidence type="ECO:0000259" key="8">
    <source>
        <dbReference type="PROSITE" id="PS50112"/>
    </source>
</evidence>
<feature type="transmembrane region" description="Helical" evidence="6">
    <location>
        <begin position="41"/>
        <end position="61"/>
    </location>
</feature>
<evidence type="ECO:0000256" key="1">
    <source>
        <dbReference type="ARBA" id="ARBA00000085"/>
    </source>
</evidence>
<dbReference type="SMART" id="SM00091">
    <property type="entry name" value="PAS"/>
    <property type="match status" value="1"/>
</dbReference>
<dbReference type="InterPro" id="IPR036890">
    <property type="entry name" value="HATPase_C_sf"/>
</dbReference>
<dbReference type="SMART" id="SM00387">
    <property type="entry name" value="HATPase_c"/>
    <property type="match status" value="1"/>
</dbReference>
<dbReference type="InterPro" id="IPR000700">
    <property type="entry name" value="PAS-assoc_C"/>
</dbReference>
<dbReference type="InterPro" id="IPR013655">
    <property type="entry name" value="PAS_fold_3"/>
</dbReference>
<dbReference type="AlphaFoldDB" id="A0A4Q1CNE5"/>
<dbReference type="InterPro" id="IPR004358">
    <property type="entry name" value="Sig_transdc_His_kin-like_C"/>
</dbReference>
<dbReference type="NCBIfam" id="TIGR00229">
    <property type="entry name" value="sensory_box"/>
    <property type="match status" value="1"/>
</dbReference>
<dbReference type="SUPFAM" id="SSF55874">
    <property type="entry name" value="ATPase domain of HSP90 chaperone/DNA topoisomerase II/histidine kinase"/>
    <property type="match status" value="1"/>
</dbReference>
<dbReference type="PANTHER" id="PTHR24421:SF59">
    <property type="entry name" value="OXYGEN SENSOR HISTIDINE KINASE NREB"/>
    <property type="match status" value="1"/>
</dbReference>
<name>A0A4Q1CNE5_9BACT</name>
<feature type="transmembrane region" description="Helical" evidence="6">
    <location>
        <begin position="73"/>
        <end position="98"/>
    </location>
</feature>
<dbReference type="GO" id="GO:0000160">
    <property type="term" value="P:phosphorelay signal transduction system"/>
    <property type="evidence" value="ECO:0007669"/>
    <property type="project" value="UniProtKB-KW"/>
</dbReference>
<dbReference type="Gene3D" id="3.30.450.20">
    <property type="entry name" value="PAS domain"/>
    <property type="match status" value="1"/>
</dbReference>
<dbReference type="PANTHER" id="PTHR24421">
    <property type="entry name" value="NITRATE/NITRITE SENSOR PROTEIN NARX-RELATED"/>
    <property type="match status" value="1"/>
</dbReference>
<evidence type="ECO:0000256" key="6">
    <source>
        <dbReference type="SAM" id="Phobius"/>
    </source>
</evidence>
<keyword evidence="6" id="KW-0812">Transmembrane</keyword>
<dbReference type="InterPro" id="IPR001610">
    <property type="entry name" value="PAC"/>
</dbReference>
<dbReference type="Proteomes" id="UP000290204">
    <property type="component" value="Unassembled WGS sequence"/>
</dbReference>
<dbReference type="PROSITE" id="PS50113">
    <property type="entry name" value="PAC"/>
    <property type="match status" value="1"/>
</dbReference>
<keyword evidence="5" id="KW-0902">Two-component regulatory system</keyword>
<evidence type="ECO:0000256" key="3">
    <source>
        <dbReference type="ARBA" id="ARBA00022679"/>
    </source>
</evidence>
<evidence type="ECO:0000256" key="4">
    <source>
        <dbReference type="ARBA" id="ARBA00022777"/>
    </source>
</evidence>
<dbReference type="InterPro" id="IPR000014">
    <property type="entry name" value="PAS"/>
</dbReference>
<feature type="transmembrane region" description="Helical" evidence="6">
    <location>
        <begin position="217"/>
        <end position="236"/>
    </location>
</feature>
<accession>A0A4Q1CNE5</accession>
<dbReference type="Pfam" id="PF02518">
    <property type="entry name" value="HATPase_c"/>
    <property type="match status" value="1"/>
</dbReference>
<feature type="transmembrane region" description="Helical" evidence="6">
    <location>
        <begin position="248"/>
        <end position="272"/>
    </location>
</feature>
<keyword evidence="11" id="KW-1185">Reference proteome</keyword>
<reference evidence="10 11" key="1">
    <citation type="submission" date="2019-01" db="EMBL/GenBank/DDBJ databases">
        <title>Lacibacter sp. strain TTM-7.</title>
        <authorList>
            <person name="Chen W.-M."/>
        </authorList>
    </citation>
    <scope>NUCLEOTIDE SEQUENCE [LARGE SCALE GENOMIC DNA]</scope>
    <source>
        <strain evidence="10 11">TTM-7</strain>
    </source>
</reference>
<dbReference type="CDD" id="cd00130">
    <property type="entry name" value="PAS"/>
    <property type="match status" value="1"/>
</dbReference>
<dbReference type="InterPro" id="IPR005467">
    <property type="entry name" value="His_kinase_dom"/>
</dbReference>
<feature type="domain" description="PAS" evidence="8">
    <location>
        <begin position="301"/>
        <end position="360"/>
    </location>
</feature>
<dbReference type="GO" id="GO:0004673">
    <property type="term" value="F:protein histidine kinase activity"/>
    <property type="evidence" value="ECO:0007669"/>
    <property type="project" value="UniProtKB-EC"/>
</dbReference>
<gene>
    <name evidence="10" type="ORF">ESA94_06340</name>
</gene>
<dbReference type="InterPro" id="IPR050482">
    <property type="entry name" value="Sensor_HK_TwoCompSys"/>
</dbReference>
<dbReference type="InterPro" id="IPR003594">
    <property type="entry name" value="HATPase_dom"/>
</dbReference>
<keyword evidence="6" id="KW-0472">Membrane</keyword>
<dbReference type="OrthoDB" id="1489936at2"/>
<dbReference type="EC" id="2.7.13.3" evidence="2"/>
<evidence type="ECO:0000256" key="2">
    <source>
        <dbReference type="ARBA" id="ARBA00012438"/>
    </source>
</evidence>
<evidence type="ECO:0000259" key="9">
    <source>
        <dbReference type="PROSITE" id="PS50113"/>
    </source>
</evidence>
<dbReference type="EMBL" id="SDHW01000001">
    <property type="protein sequence ID" value="RXK62613.1"/>
    <property type="molecule type" value="Genomic_DNA"/>
</dbReference>
<dbReference type="CDD" id="cd16917">
    <property type="entry name" value="HATPase_UhpB-NarQ-NarX-like"/>
    <property type="match status" value="1"/>
</dbReference>
<feature type="transmembrane region" description="Helical" evidence="6">
    <location>
        <begin position="171"/>
        <end position="196"/>
    </location>
</feature>
<keyword evidence="6" id="KW-1133">Transmembrane helix</keyword>
<keyword evidence="3" id="KW-0808">Transferase</keyword>
<comment type="caution">
    <text evidence="10">The sequence shown here is derived from an EMBL/GenBank/DDBJ whole genome shotgun (WGS) entry which is preliminary data.</text>
</comment>
<comment type="catalytic activity">
    <reaction evidence="1">
        <text>ATP + protein L-histidine = ADP + protein N-phospho-L-histidine.</text>
        <dbReference type="EC" id="2.7.13.3"/>
    </reaction>
</comment>
<dbReference type="SMART" id="SM00086">
    <property type="entry name" value="PAC"/>
    <property type="match status" value="1"/>
</dbReference>
<sequence>MKPVTTYITNITASIVTTVGVLVLIGWQANFIVLKQILPKLVAMNPVAAVAFVFCGIALLLRDKKGYKRVIAITLASLVVIASLLRIAAVTGIFDIGIDQLLYRQRVQTTLYIGVPNHMVPHSAVAFLLSGTSLLLLLSERIRASQWLALPVNGLGILSLIGYIYHLSSYYIVASFVPLSLHTGILFILLSSALLVAKSKQGFMQQITNVHAGGKAARLLLPAMVIIPVILGYYVITGVLRERFSIAVWVSLFVCAVIFLSGLLIWLTAYIINKVEKKRLQEKQQADAQRRLLAEYKYRESQERYHSLINTIDGIVWEADAQTLAFTFVSKQAERILGYPVQRWLSESSFWPDHIHEDDRAWAVNYCAQETAKGLPHQFEYRMLAADGRILWMRDIVAVAVENNKPVRLSGILVDITQQKKMETALHNKQLSQQKLITEITILAQEKERNELGLELHDNINQLLSVVKLYLGLIKTEKTYNEEIIEKSYTHLIEAMNDIRKLSHSLVAPSLGHDGLKEAIEDLMESVQQPHNLQINLSIDEDYDALQVDKNKELMLYRIIQEQLNNIIKYAQANSIGISLKQQGSNLHLTITDNGIGFDTAQSVNGIGLKNINSRVNFYSGKMDITSAPGYGCTLEVSIPN</sequence>
<protein>
    <recommendedName>
        <fullName evidence="2">histidine kinase</fullName>
        <ecNumber evidence="2">2.7.13.3</ecNumber>
    </recommendedName>
</protein>
<dbReference type="PRINTS" id="PR00344">
    <property type="entry name" value="BCTRLSENSOR"/>
</dbReference>
<dbReference type="InterPro" id="IPR035965">
    <property type="entry name" value="PAS-like_dom_sf"/>
</dbReference>
<dbReference type="SUPFAM" id="SSF55785">
    <property type="entry name" value="PYP-like sensor domain (PAS domain)"/>
    <property type="match status" value="1"/>
</dbReference>
<feature type="transmembrane region" description="Helical" evidence="6">
    <location>
        <begin position="118"/>
        <end position="138"/>
    </location>
</feature>
<dbReference type="Pfam" id="PF08447">
    <property type="entry name" value="PAS_3"/>
    <property type="match status" value="1"/>
</dbReference>
<feature type="domain" description="Histidine kinase" evidence="7">
    <location>
        <begin position="455"/>
        <end position="641"/>
    </location>
</feature>
<organism evidence="10 11">
    <name type="scientific">Lacibacter luteus</name>
    <dbReference type="NCBI Taxonomy" id="2508719"/>
    <lineage>
        <taxon>Bacteria</taxon>
        <taxon>Pseudomonadati</taxon>
        <taxon>Bacteroidota</taxon>
        <taxon>Chitinophagia</taxon>
        <taxon>Chitinophagales</taxon>
        <taxon>Chitinophagaceae</taxon>
        <taxon>Lacibacter</taxon>
    </lineage>
</organism>
<feature type="domain" description="PAC" evidence="9">
    <location>
        <begin position="377"/>
        <end position="428"/>
    </location>
</feature>
<proteinExistence type="predicted"/>
<evidence type="ECO:0000256" key="5">
    <source>
        <dbReference type="ARBA" id="ARBA00023012"/>
    </source>
</evidence>
<keyword evidence="4" id="KW-0418">Kinase</keyword>
<evidence type="ECO:0000313" key="10">
    <source>
        <dbReference type="EMBL" id="RXK62613.1"/>
    </source>
</evidence>
<evidence type="ECO:0000259" key="7">
    <source>
        <dbReference type="PROSITE" id="PS50109"/>
    </source>
</evidence>
<dbReference type="PROSITE" id="PS50112">
    <property type="entry name" value="PAS"/>
    <property type="match status" value="1"/>
</dbReference>